<proteinExistence type="predicted"/>
<dbReference type="AlphaFoldDB" id="A0A0U2YQJ0"/>
<keyword evidence="2" id="KW-1185">Reference proteome</keyword>
<name>A0A0U2YQJ0_9BACL</name>
<dbReference type="InterPro" id="IPR053746">
    <property type="entry name" value="Viral_HT_Connector_Assembly"/>
</dbReference>
<dbReference type="RefSeq" id="WP_058383607.1">
    <property type="nucleotide sequence ID" value="NZ_CP013659.2"/>
</dbReference>
<protein>
    <recommendedName>
        <fullName evidence="3">Phage head-tail adapter protein</fullName>
    </recommendedName>
</protein>
<dbReference type="Pfam" id="PF05135">
    <property type="entry name" value="Phage_connect_1"/>
    <property type="match status" value="1"/>
</dbReference>
<dbReference type="Gene3D" id="1.10.246.150">
    <property type="match status" value="1"/>
</dbReference>
<dbReference type="KEGG" id="prt:AUC31_17510"/>
<dbReference type="InterPro" id="IPR021146">
    <property type="entry name" value="Phage_gp6-like_head-tail"/>
</dbReference>
<reference evidence="1" key="1">
    <citation type="submission" date="2016-01" db="EMBL/GenBank/DDBJ databases">
        <title>Complete genome of Planococcus rifietoensis type strain M8.</title>
        <authorList>
            <person name="See-Too W.S."/>
        </authorList>
    </citation>
    <scope>NUCLEOTIDE SEQUENCE [LARGE SCALE GENOMIC DNA]</scope>
    <source>
        <strain evidence="1">M8</strain>
    </source>
</reference>
<accession>A0A0U2YQJ0</accession>
<evidence type="ECO:0000313" key="1">
    <source>
        <dbReference type="EMBL" id="ALS76906.1"/>
    </source>
</evidence>
<sequence>MEVEFIPEQEDVNEIKAIMQMSESDTSKDAYIKTMLPLFLESVMAHTNNQFSYTAEGKLRIPGGVKIYLAKAIERNTMKTGLKSRSMGTVSYSYDTSVPEELKGHLAPYRKVKWDE</sequence>
<dbReference type="EMBL" id="CP013659">
    <property type="protein sequence ID" value="ALS76906.1"/>
    <property type="molecule type" value="Genomic_DNA"/>
</dbReference>
<dbReference type="Proteomes" id="UP000067683">
    <property type="component" value="Chromosome"/>
</dbReference>
<evidence type="ECO:0008006" key="3">
    <source>
        <dbReference type="Google" id="ProtNLM"/>
    </source>
</evidence>
<gene>
    <name evidence="1" type="ORF">AUC31_17510</name>
</gene>
<organism evidence="1 2">
    <name type="scientific">Planococcus rifietoensis</name>
    <dbReference type="NCBI Taxonomy" id="200991"/>
    <lineage>
        <taxon>Bacteria</taxon>
        <taxon>Bacillati</taxon>
        <taxon>Bacillota</taxon>
        <taxon>Bacilli</taxon>
        <taxon>Bacillales</taxon>
        <taxon>Caryophanaceae</taxon>
        <taxon>Planococcus</taxon>
    </lineage>
</organism>
<evidence type="ECO:0000313" key="2">
    <source>
        <dbReference type="Proteomes" id="UP000067683"/>
    </source>
</evidence>
<dbReference type="STRING" id="200991.AUC31_17510"/>
<dbReference type="OrthoDB" id="2408702at2"/>